<reference evidence="1 2" key="1">
    <citation type="journal article" date="2023" name="Plants (Basel)">
        <title>Bridging the Gap: Combining Genomics and Transcriptomics Approaches to Understand Stylosanthes scabra, an Orphan Legume from the Brazilian Caatinga.</title>
        <authorList>
            <person name="Ferreira-Neto J.R.C."/>
            <person name="da Silva M.D."/>
            <person name="Binneck E."/>
            <person name="de Melo N.F."/>
            <person name="da Silva R.H."/>
            <person name="de Melo A.L.T.M."/>
            <person name="Pandolfi V."/>
            <person name="Bustamante F.O."/>
            <person name="Brasileiro-Vidal A.C."/>
            <person name="Benko-Iseppon A.M."/>
        </authorList>
    </citation>
    <scope>NUCLEOTIDE SEQUENCE [LARGE SCALE GENOMIC DNA]</scope>
    <source>
        <tissue evidence="1">Leaves</tissue>
    </source>
</reference>
<keyword evidence="2" id="KW-1185">Reference proteome</keyword>
<dbReference type="Proteomes" id="UP001341840">
    <property type="component" value="Unassembled WGS sequence"/>
</dbReference>
<sequence>MMNTTASGGACRSARRIVRLKRGLLSWKLEYGEKKVFECAVSVIYIGNMAGKLEKRSCWIGKKVMKGVTFGGDWRSVDVLISTRFGALESQRKGDYN</sequence>
<organism evidence="1 2">
    <name type="scientific">Stylosanthes scabra</name>
    <dbReference type="NCBI Taxonomy" id="79078"/>
    <lineage>
        <taxon>Eukaryota</taxon>
        <taxon>Viridiplantae</taxon>
        <taxon>Streptophyta</taxon>
        <taxon>Embryophyta</taxon>
        <taxon>Tracheophyta</taxon>
        <taxon>Spermatophyta</taxon>
        <taxon>Magnoliopsida</taxon>
        <taxon>eudicotyledons</taxon>
        <taxon>Gunneridae</taxon>
        <taxon>Pentapetalae</taxon>
        <taxon>rosids</taxon>
        <taxon>fabids</taxon>
        <taxon>Fabales</taxon>
        <taxon>Fabaceae</taxon>
        <taxon>Papilionoideae</taxon>
        <taxon>50 kb inversion clade</taxon>
        <taxon>dalbergioids sensu lato</taxon>
        <taxon>Dalbergieae</taxon>
        <taxon>Pterocarpus clade</taxon>
        <taxon>Stylosanthes</taxon>
    </lineage>
</organism>
<gene>
    <name evidence="1" type="ORF">PIB30_098291</name>
</gene>
<comment type="caution">
    <text evidence="1">The sequence shown here is derived from an EMBL/GenBank/DDBJ whole genome shotgun (WGS) entry which is preliminary data.</text>
</comment>
<name>A0ABU6UVE6_9FABA</name>
<protein>
    <submittedName>
        <fullName evidence="1">Uncharacterized protein</fullName>
    </submittedName>
</protein>
<evidence type="ECO:0000313" key="2">
    <source>
        <dbReference type="Proteomes" id="UP001341840"/>
    </source>
</evidence>
<accession>A0ABU6UVE6</accession>
<feature type="non-terminal residue" evidence="1">
    <location>
        <position position="97"/>
    </location>
</feature>
<evidence type="ECO:0000313" key="1">
    <source>
        <dbReference type="EMBL" id="MED6165300.1"/>
    </source>
</evidence>
<proteinExistence type="predicted"/>
<dbReference type="EMBL" id="JASCZI010123326">
    <property type="protein sequence ID" value="MED6165300.1"/>
    <property type="molecule type" value="Genomic_DNA"/>
</dbReference>